<dbReference type="EMBL" id="JAEFCI010000282">
    <property type="protein sequence ID" value="KAG5463660.1"/>
    <property type="molecule type" value="Genomic_DNA"/>
</dbReference>
<feature type="domain" description="Protein kinase" evidence="1">
    <location>
        <begin position="1"/>
        <end position="87"/>
    </location>
</feature>
<dbReference type="Gene3D" id="1.10.510.10">
    <property type="entry name" value="Transferase(Phosphotransferase) domain 1"/>
    <property type="match status" value="1"/>
</dbReference>
<dbReference type="OrthoDB" id="193931at2759"/>
<dbReference type="PROSITE" id="PS50011">
    <property type="entry name" value="PROTEIN_KINASE_DOM"/>
    <property type="match status" value="1"/>
</dbReference>
<keyword evidence="3" id="KW-1185">Reference proteome</keyword>
<dbReference type="Proteomes" id="UP000673691">
    <property type="component" value="Unassembled WGS sequence"/>
</dbReference>
<sequence length="356" mass="39863">MAMNEPYFGPEIDNWCLGVILFRLSTGQDPFGQFKNDDNIKIAIRDGLFSVPSRIPQELRRTIYTLMDVRRGTRYSLWNLLDNDDWFCGRRNNEAPEYVRPIVSPCWQPEASRRNLGSETTIQIPSAPEAKTAIPHDIFSVYPLPMLLDERGKPSAELRPAPCVRVRTTAQQFHPLIKNFDKATAFLRKDSGRARFTKFFRKLWGCRVKLQYEAQPSCGAAELRELIETALTSDGAACRTKHDGTLVCSIAVPKADFKKPAAYGPLPPCWRRAPTTPHPTVGVSPAQKAEAMQQYASSLRPKHATIKCQLPEMKTAVVNLKVSGGSIKASLRKGSSGVYFSALRDLATNLHDSRSR</sequence>
<dbReference type="GO" id="GO:0005524">
    <property type="term" value="F:ATP binding"/>
    <property type="evidence" value="ECO:0007669"/>
    <property type="project" value="InterPro"/>
</dbReference>
<dbReference type="SUPFAM" id="SSF56112">
    <property type="entry name" value="Protein kinase-like (PK-like)"/>
    <property type="match status" value="1"/>
</dbReference>
<dbReference type="GO" id="GO:0004672">
    <property type="term" value="F:protein kinase activity"/>
    <property type="evidence" value="ECO:0007669"/>
    <property type="project" value="InterPro"/>
</dbReference>
<accession>A0A8H8A2D0</accession>
<proteinExistence type="predicted"/>
<gene>
    <name evidence="2" type="ORF">BJ554DRAFT_5650</name>
</gene>
<name>A0A8H8A2D0_9FUNG</name>
<dbReference type="AlphaFoldDB" id="A0A8H8A2D0"/>
<evidence type="ECO:0000313" key="2">
    <source>
        <dbReference type="EMBL" id="KAG5463660.1"/>
    </source>
</evidence>
<evidence type="ECO:0000313" key="3">
    <source>
        <dbReference type="Proteomes" id="UP000673691"/>
    </source>
</evidence>
<dbReference type="InterPro" id="IPR000719">
    <property type="entry name" value="Prot_kinase_dom"/>
</dbReference>
<reference evidence="2 3" key="1">
    <citation type="journal article" name="Sci. Rep.">
        <title>Genome-scale phylogenetic analyses confirm Olpidium as the closest living zoosporic fungus to the non-flagellated, terrestrial fungi.</title>
        <authorList>
            <person name="Chang Y."/>
            <person name="Rochon D."/>
            <person name="Sekimoto S."/>
            <person name="Wang Y."/>
            <person name="Chovatia M."/>
            <person name="Sandor L."/>
            <person name="Salamov A."/>
            <person name="Grigoriev I.V."/>
            <person name="Stajich J.E."/>
            <person name="Spatafora J.W."/>
        </authorList>
    </citation>
    <scope>NUCLEOTIDE SEQUENCE [LARGE SCALE GENOMIC DNA]</scope>
    <source>
        <strain evidence="2">S191</strain>
    </source>
</reference>
<evidence type="ECO:0000259" key="1">
    <source>
        <dbReference type="PROSITE" id="PS50011"/>
    </source>
</evidence>
<dbReference type="InterPro" id="IPR011009">
    <property type="entry name" value="Kinase-like_dom_sf"/>
</dbReference>
<organism evidence="2 3">
    <name type="scientific">Olpidium bornovanus</name>
    <dbReference type="NCBI Taxonomy" id="278681"/>
    <lineage>
        <taxon>Eukaryota</taxon>
        <taxon>Fungi</taxon>
        <taxon>Fungi incertae sedis</taxon>
        <taxon>Olpidiomycota</taxon>
        <taxon>Olpidiomycotina</taxon>
        <taxon>Olpidiomycetes</taxon>
        <taxon>Olpidiales</taxon>
        <taxon>Olpidiaceae</taxon>
        <taxon>Olpidium</taxon>
    </lineage>
</organism>
<protein>
    <recommendedName>
        <fullName evidence="1">Protein kinase domain-containing protein</fullName>
    </recommendedName>
</protein>
<comment type="caution">
    <text evidence="2">The sequence shown here is derived from an EMBL/GenBank/DDBJ whole genome shotgun (WGS) entry which is preliminary data.</text>
</comment>